<dbReference type="RefSeq" id="WP_263126091.1">
    <property type="nucleotide sequence ID" value="NZ_CP106753.1"/>
</dbReference>
<proteinExistence type="predicted"/>
<keyword evidence="2" id="KW-1185">Reference proteome</keyword>
<accession>A0ABY6DT94</accession>
<organism evidence="1 2">
    <name type="scientific">Chitiniphilus purpureus</name>
    <dbReference type="NCBI Taxonomy" id="2981137"/>
    <lineage>
        <taxon>Bacteria</taxon>
        <taxon>Pseudomonadati</taxon>
        <taxon>Pseudomonadota</taxon>
        <taxon>Betaproteobacteria</taxon>
        <taxon>Neisseriales</taxon>
        <taxon>Chitinibacteraceae</taxon>
        <taxon>Chitiniphilus</taxon>
    </lineage>
</organism>
<dbReference type="EMBL" id="CP106753">
    <property type="protein sequence ID" value="UXY16706.1"/>
    <property type="molecule type" value="Genomic_DNA"/>
</dbReference>
<protein>
    <submittedName>
        <fullName evidence="1">Uncharacterized protein</fullName>
    </submittedName>
</protein>
<gene>
    <name evidence="1" type="ORF">N8I74_06705</name>
</gene>
<evidence type="ECO:0000313" key="2">
    <source>
        <dbReference type="Proteomes" id="UP001061302"/>
    </source>
</evidence>
<evidence type="ECO:0000313" key="1">
    <source>
        <dbReference type="EMBL" id="UXY16706.1"/>
    </source>
</evidence>
<dbReference type="Proteomes" id="UP001061302">
    <property type="component" value="Chromosome"/>
</dbReference>
<sequence>MAPTFALVSFRVTECGLRNTLPDSNGFKIDFVPECTLHIRESKRPYVVVRASIYVRNETQPHEEIDLDAPAFAATLTTEASIVFPKVQSKDELQAKMDDPQARADVVATAMPLTLRQLRLLLEGAGLSTKGVPLNMVPEVIELGPEGDAC</sequence>
<reference evidence="1" key="1">
    <citation type="submission" date="2022-10" db="EMBL/GenBank/DDBJ databases">
        <title>Chitiniphilus purpureus sp. nov., a novel chitin-degrading bacterium isolated from crawfish pond sediment.</title>
        <authorList>
            <person name="Li K."/>
        </authorList>
    </citation>
    <scope>NUCLEOTIDE SEQUENCE</scope>
    <source>
        <strain evidence="1">CD1</strain>
    </source>
</reference>
<name>A0ABY6DT94_9NEIS</name>